<dbReference type="InterPro" id="IPR010730">
    <property type="entry name" value="HET"/>
</dbReference>
<dbReference type="PANTHER" id="PTHR24148:SF78">
    <property type="entry name" value="HETEROKARYON INCOMPATIBILITY DOMAIN-CONTAINING PROTEIN"/>
    <property type="match status" value="1"/>
</dbReference>
<feature type="domain" description="Heterokaryon incompatibility" evidence="1">
    <location>
        <begin position="47"/>
        <end position="228"/>
    </location>
</feature>
<dbReference type="Pfam" id="PF06985">
    <property type="entry name" value="HET"/>
    <property type="match status" value="2"/>
</dbReference>
<dbReference type="Proteomes" id="UP000613401">
    <property type="component" value="Unassembled WGS sequence"/>
</dbReference>
<keyword evidence="3" id="KW-1185">Reference proteome</keyword>
<gene>
    <name evidence="2" type="ORF">GCG54_00010030</name>
</gene>
<organism evidence="2 3">
    <name type="scientific">Colletotrichum gloeosporioides</name>
    <name type="common">Anthracnose fungus</name>
    <name type="synonym">Glomerella cingulata</name>
    <dbReference type="NCBI Taxonomy" id="474922"/>
    <lineage>
        <taxon>Eukaryota</taxon>
        <taxon>Fungi</taxon>
        <taxon>Dikarya</taxon>
        <taxon>Ascomycota</taxon>
        <taxon>Pezizomycotina</taxon>
        <taxon>Sordariomycetes</taxon>
        <taxon>Hypocreomycetidae</taxon>
        <taxon>Glomerellales</taxon>
        <taxon>Glomerellaceae</taxon>
        <taxon>Colletotrichum</taxon>
        <taxon>Colletotrichum gloeosporioides species complex</taxon>
    </lineage>
</organism>
<dbReference type="GeneID" id="69017163"/>
<name>A0A8H4C9U4_COLGL</name>
<comment type="caution">
    <text evidence="2">The sequence shown here is derived from an EMBL/GenBank/DDBJ whole genome shotgun (WGS) entry which is preliminary data.</text>
</comment>
<evidence type="ECO:0000259" key="1">
    <source>
        <dbReference type="Pfam" id="PF06985"/>
    </source>
</evidence>
<evidence type="ECO:0000313" key="2">
    <source>
        <dbReference type="EMBL" id="KAF3799838.1"/>
    </source>
</evidence>
<dbReference type="AlphaFoldDB" id="A0A8H4C9U4"/>
<dbReference type="PANTHER" id="PTHR24148">
    <property type="entry name" value="ANKYRIN REPEAT DOMAIN-CONTAINING PROTEIN 39 HOMOLOG-RELATED"/>
    <property type="match status" value="1"/>
</dbReference>
<proteinExistence type="predicted"/>
<protein>
    <submittedName>
        <fullName evidence="2">Heterokaryon incompatibility protein 6</fullName>
    </submittedName>
</protein>
<sequence>MMPFKYDPLDFAKPSIRLLRLLKGRDDPIRCELFEVQIAEQVRDTPYEALSYVWGSSSLTHELEVNGKELRITANLHVALSHLRLVEADRILWVDAVCIDQKNHKERGHQVQQMGDIYRQASQVVVWLGEATYEAEVFMTVLQKLQADMESDGSPYRNWVPKYRNKSQRYWYKRWLEEVEHEMWSRHPECLNGHVHEVFSEREMAAARNGLIEILDRSWFRRVWILQEVANASAVMVHCGKLSVPDLYFAIGQEIINFWSRTDITPKLRVEGQSQAVREIMPTRRWAHGSWWGHEGGRTMFSLLKHFGQSEATDQRDIVYALRGISADNKNPSLPAVNYEMSEKGLAIDTSSFIFHRELTSWARLDSISDLVTQLDWLLASSITDQRICVPNANVSRLPGQGIVEITLEILELPFITGHWKMIDKMLSPHTKGHIKFSPKAVIEIYRKCDSFVPDLRELKSRSNISYDEILYAALQNPHRAQQIIEKVWGDDNTREYAAGCGVNVLKLLWGREAPKDDFHPGPVAIHSNCLAALVSQLIGNRRMLTPFDHSWMSQEGESLLGYSIKTGNAWLALKLLLTMDSFTHEPLDLSQPSIRHLCLIKGDYGPIHCLIYQDRLGDMAIPYEALSYAWGSSELTHAITVNGKRMRITKNLFHALRQLRSSEHDRVLWVDAVCIDQQNHRERGHQVQQMSEIYRRAERVLFWLGDGNTDTDALISMLQKLKDKMEGPGGLYNGWVPMNQHELVNEWIDRWLIDCKTMAGHVIPPSSLYKKSLARGLHLLLERSWFKRVWILQEVANAQAAFTCCGKMSVSAMYFAQSPSFIEALPDPHCQAVLEIMPGPSRIISWSNQRLNLFSLLKRFGTSEATDPRDIIFALRGIPKKSDRLSFPDVDYDITEAGLARKAFKSMFGIPVPSWAMLNTINDLVTQLDRFLARDIVFDPYTATCRHLKIRITEKFLRTMINSGGEGTITVAPNLWRCADRAAVLHAYRSAHLELATFLFNLKEESIPWHRLVYSALQNSTGQGVELIDSLCESGGLGKEQTSIATQMLYQLFPLWFKRRPNNAEPIEESFDSSCVFADGLTALLDQLIKSGRKAPVDSSWRDSSRNSLLYMAVKSGKVVQL</sequence>
<accession>A0A8H4C9U4</accession>
<reference evidence="2" key="1">
    <citation type="journal article" date="2020" name="Phytopathology">
        <title>Genome sequence and comparative analysis of Colletotrichum gloeosporioides isolated from Liriodendron leaves.</title>
        <authorList>
            <person name="Fu F.F."/>
            <person name="Hao Z."/>
            <person name="Wang P."/>
            <person name="Lu Y."/>
            <person name="Xue L.J."/>
            <person name="Wei G."/>
            <person name="Tian Y."/>
            <person name="Baishi H."/>
            <person name="Xu H."/>
            <person name="Shi J."/>
            <person name="Cheng T."/>
            <person name="Wang G."/>
            <person name="Yi Y."/>
            <person name="Chen J."/>
        </authorList>
    </citation>
    <scope>NUCLEOTIDE SEQUENCE</scope>
    <source>
        <strain evidence="2">Lc1</strain>
    </source>
</reference>
<reference evidence="2" key="2">
    <citation type="submission" date="2020-03" db="EMBL/GenBank/DDBJ databases">
        <authorList>
            <person name="Fu F.-F."/>
            <person name="Chen J."/>
        </authorList>
    </citation>
    <scope>NUCLEOTIDE SEQUENCE</scope>
    <source>
        <strain evidence="2">Lc1</strain>
    </source>
</reference>
<dbReference type="RefSeq" id="XP_045258998.1">
    <property type="nucleotide sequence ID" value="XM_045409963.1"/>
</dbReference>
<feature type="domain" description="Heterokaryon incompatibility" evidence="1">
    <location>
        <begin position="624"/>
        <end position="795"/>
    </location>
</feature>
<dbReference type="EMBL" id="WVTB01000082">
    <property type="protein sequence ID" value="KAF3799838.1"/>
    <property type="molecule type" value="Genomic_DNA"/>
</dbReference>
<dbReference type="InterPro" id="IPR052895">
    <property type="entry name" value="HetReg/Transcr_Mod"/>
</dbReference>
<evidence type="ECO:0000313" key="3">
    <source>
        <dbReference type="Proteomes" id="UP000613401"/>
    </source>
</evidence>